<name>A0A8E0RLQ4_9TREM</name>
<reference evidence="2" key="1">
    <citation type="submission" date="2019-05" db="EMBL/GenBank/DDBJ databases">
        <title>Annotation for the trematode Fasciolopsis buski.</title>
        <authorList>
            <person name="Choi Y.-J."/>
        </authorList>
    </citation>
    <scope>NUCLEOTIDE SEQUENCE</scope>
    <source>
        <strain evidence="2">HT</strain>
        <tissue evidence="2">Whole worm</tissue>
    </source>
</reference>
<gene>
    <name evidence="2" type="ORF">FBUS_11770</name>
</gene>
<dbReference type="EMBL" id="LUCM01009404">
    <property type="protein sequence ID" value="KAA0187036.1"/>
    <property type="molecule type" value="Genomic_DNA"/>
</dbReference>
<keyword evidence="3" id="KW-1185">Reference proteome</keyword>
<accession>A0A8E0RLQ4</accession>
<evidence type="ECO:0000259" key="1">
    <source>
        <dbReference type="Pfam" id="PF02136"/>
    </source>
</evidence>
<dbReference type="Pfam" id="PF02136">
    <property type="entry name" value="NTF2"/>
    <property type="match status" value="1"/>
</dbReference>
<dbReference type="SUPFAM" id="SSF54427">
    <property type="entry name" value="NTF2-like"/>
    <property type="match status" value="1"/>
</dbReference>
<evidence type="ECO:0000313" key="2">
    <source>
        <dbReference type="EMBL" id="KAA0187036.1"/>
    </source>
</evidence>
<protein>
    <submittedName>
        <fullName evidence="2">NTF2 export protein 2</fullName>
    </submittedName>
</protein>
<dbReference type="AlphaFoldDB" id="A0A8E0RLQ4"/>
<feature type="domain" description="Nuclear transport factor 2" evidence="1">
    <location>
        <begin position="22"/>
        <end position="89"/>
    </location>
</feature>
<sequence>MGQSSKLDETEIGQWKIASEAAEKFTTLYYCAFDKPNRPDLPGFFMNNVVLIWNGNRFETHPSVVEFFTKLPRSTTHLHSLSAQPVHSKLLLSTKLTTL</sequence>
<dbReference type="Gene3D" id="3.10.450.50">
    <property type="match status" value="1"/>
</dbReference>
<evidence type="ECO:0000313" key="3">
    <source>
        <dbReference type="Proteomes" id="UP000728185"/>
    </source>
</evidence>
<dbReference type="Proteomes" id="UP000728185">
    <property type="component" value="Unassembled WGS sequence"/>
</dbReference>
<comment type="caution">
    <text evidence="2">The sequence shown here is derived from an EMBL/GenBank/DDBJ whole genome shotgun (WGS) entry which is preliminary data.</text>
</comment>
<organism evidence="2 3">
    <name type="scientific">Fasciolopsis buskii</name>
    <dbReference type="NCBI Taxonomy" id="27845"/>
    <lineage>
        <taxon>Eukaryota</taxon>
        <taxon>Metazoa</taxon>
        <taxon>Spiralia</taxon>
        <taxon>Lophotrochozoa</taxon>
        <taxon>Platyhelminthes</taxon>
        <taxon>Trematoda</taxon>
        <taxon>Digenea</taxon>
        <taxon>Plagiorchiida</taxon>
        <taxon>Echinostomata</taxon>
        <taxon>Echinostomatoidea</taxon>
        <taxon>Fasciolidae</taxon>
        <taxon>Fasciolopsis</taxon>
    </lineage>
</organism>
<dbReference type="InterPro" id="IPR002075">
    <property type="entry name" value="NTF2_dom"/>
</dbReference>
<proteinExistence type="predicted"/>
<dbReference type="OrthoDB" id="25408at2759"/>
<dbReference type="InterPro" id="IPR032710">
    <property type="entry name" value="NTF2-like_dom_sf"/>
</dbReference>